<comment type="caution">
    <text evidence="2">The sequence shown here is derived from an EMBL/GenBank/DDBJ whole genome shotgun (WGS) entry which is preliminary data.</text>
</comment>
<keyword evidence="3" id="KW-1185">Reference proteome</keyword>
<name>A0A366KTT3_9SPHI</name>
<protein>
    <submittedName>
        <fullName evidence="2">Uncharacterized protein</fullName>
    </submittedName>
</protein>
<dbReference type="Proteomes" id="UP000252081">
    <property type="component" value="Unassembled WGS sequence"/>
</dbReference>
<accession>A0A366KTT3</accession>
<keyword evidence="1" id="KW-1133">Transmembrane helix</keyword>
<evidence type="ECO:0000313" key="3">
    <source>
        <dbReference type="Proteomes" id="UP000252081"/>
    </source>
</evidence>
<organism evidence="2 3">
    <name type="scientific">Pedobacter miscanthi</name>
    <dbReference type="NCBI Taxonomy" id="2259170"/>
    <lineage>
        <taxon>Bacteria</taxon>
        <taxon>Pseudomonadati</taxon>
        <taxon>Bacteroidota</taxon>
        <taxon>Sphingobacteriia</taxon>
        <taxon>Sphingobacteriales</taxon>
        <taxon>Sphingobacteriaceae</taxon>
        <taxon>Pedobacter</taxon>
    </lineage>
</organism>
<evidence type="ECO:0000313" key="2">
    <source>
        <dbReference type="EMBL" id="RBQ04242.1"/>
    </source>
</evidence>
<gene>
    <name evidence="2" type="ORF">DRW42_18755</name>
</gene>
<dbReference type="AlphaFoldDB" id="A0A366KTT3"/>
<sequence length="62" mass="7207">MRKLSSLKSKRASAIKKSYATEKYFKLLFNKISFRFMVVLFTLVMIIAITLLIENGIMSVSW</sequence>
<dbReference type="EMBL" id="QNQU01000017">
    <property type="protein sequence ID" value="RBQ04242.1"/>
    <property type="molecule type" value="Genomic_DNA"/>
</dbReference>
<keyword evidence="1" id="KW-0812">Transmembrane</keyword>
<evidence type="ECO:0000256" key="1">
    <source>
        <dbReference type="SAM" id="Phobius"/>
    </source>
</evidence>
<reference evidence="2 3" key="1">
    <citation type="submission" date="2018-07" db="EMBL/GenBank/DDBJ databases">
        <title>A draft genome of a endophytic bacteria, a new species of Pedobacter.</title>
        <authorList>
            <person name="Zhang Z.D."/>
            <person name="Chen Z.J."/>
        </authorList>
    </citation>
    <scope>NUCLEOTIDE SEQUENCE [LARGE SCALE GENOMIC DNA]</scope>
    <source>
        <strain evidence="2 3">RS10</strain>
    </source>
</reference>
<proteinExistence type="predicted"/>
<keyword evidence="1" id="KW-0472">Membrane</keyword>
<feature type="transmembrane region" description="Helical" evidence="1">
    <location>
        <begin position="32"/>
        <end position="53"/>
    </location>
</feature>